<name>A0A9P9WNA6_9PEZI</name>
<dbReference type="EMBL" id="JAFIMR010000013">
    <property type="protein sequence ID" value="KAI1871092.1"/>
    <property type="molecule type" value="Genomic_DNA"/>
</dbReference>
<dbReference type="PANTHER" id="PTHR42060">
    <property type="entry name" value="NHL REPEAT-CONTAINING PROTEIN-RELATED"/>
    <property type="match status" value="1"/>
</dbReference>
<gene>
    <name evidence="1" type="ORF">JX265_006132</name>
</gene>
<dbReference type="OrthoDB" id="5233393at2759"/>
<reference evidence="1" key="1">
    <citation type="submission" date="2021-03" db="EMBL/GenBank/DDBJ databases">
        <title>Revisited historic fungal species revealed as producer of novel bioactive compounds through whole genome sequencing and comparative genomics.</title>
        <authorList>
            <person name="Vignolle G.A."/>
            <person name="Hochenegger N."/>
            <person name="Mach R.L."/>
            <person name="Mach-Aigner A.R."/>
            <person name="Javad Rahimi M."/>
            <person name="Salim K.A."/>
            <person name="Chan C.M."/>
            <person name="Lim L.B.L."/>
            <person name="Cai F."/>
            <person name="Druzhinina I.S."/>
            <person name="U'Ren J.M."/>
            <person name="Derntl C."/>
        </authorList>
    </citation>
    <scope>NUCLEOTIDE SEQUENCE</scope>
    <source>
        <strain evidence="1">TUCIM 5799</strain>
    </source>
</reference>
<evidence type="ECO:0000313" key="1">
    <source>
        <dbReference type="EMBL" id="KAI1871092.1"/>
    </source>
</evidence>
<evidence type="ECO:0008006" key="3">
    <source>
        <dbReference type="Google" id="ProtNLM"/>
    </source>
</evidence>
<organism evidence="1 2">
    <name type="scientific">Neoarthrinium moseri</name>
    <dbReference type="NCBI Taxonomy" id="1658444"/>
    <lineage>
        <taxon>Eukaryota</taxon>
        <taxon>Fungi</taxon>
        <taxon>Dikarya</taxon>
        <taxon>Ascomycota</taxon>
        <taxon>Pezizomycotina</taxon>
        <taxon>Sordariomycetes</taxon>
        <taxon>Xylariomycetidae</taxon>
        <taxon>Amphisphaeriales</taxon>
        <taxon>Apiosporaceae</taxon>
        <taxon>Neoarthrinium</taxon>
    </lineage>
</organism>
<dbReference type="PANTHER" id="PTHR42060:SF1">
    <property type="entry name" value="NHL REPEAT-CONTAINING PROTEIN"/>
    <property type="match status" value="1"/>
</dbReference>
<sequence>MRASHFIRGLYSATAALAMPSHARQGSSLPLPAKTIFQFPSPGHWAENIAVRENGNLLVTLLLPAAELWEIAAPYSAAPRAGLVYSFPNLTGLVGITETAPDTFVVAGSNLANVSDIRSAVWEVRFDGDQATPRKIADLSGTGVLNGVAAVPGCGKSEPSAVLVADSIKGRVYRVDTKMNSWETAISVPEMAPVRTVGINGIKIREGYLYFDNSETTSFYKIKITSTGFAAEGASAELVAKVDGEPFLDDFSIGADGAIWAASNRGYTVRRINVSSGSSVVVAGSATSTTLLGDTATAFGRAESDQAILYVTTSGFNATNVPLEAGKIVAIDTSHFV</sequence>
<keyword evidence="2" id="KW-1185">Reference proteome</keyword>
<evidence type="ECO:0000313" key="2">
    <source>
        <dbReference type="Proteomes" id="UP000829685"/>
    </source>
</evidence>
<dbReference type="InterPro" id="IPR052998">
    <property type="entry name" value="Hetero-Diels-Alderase-like"/>
</dbReference>
<protein>
    <recommendedName>
        <fullName evidence="3">SMP-30/Gluconolactonase/LRE-like region domain-containing protein</fullName>
    </recommendedName>
</protein>
<proteinExistence type="predicted"/>
<dbReference type="Proteomes" id="UP000829685">
    <property type="component" value="Unassembled WGS sequence"/>
</dbReference>
<dbReference type="AlphaFoldDB" id="A0A9P9WNA6"/>
<dbReference type="Gene3D" id="2.120.10.30">
    <property type="entry name" value="TolB, C-terminal domain"/>
    <property type="match status" value="1"/>
</dbReference>
<accession>A0A9P9WNA6</accession>
<dbReference type="InterPro" id="IPR011042">
    <property type="entry name" value="6-blade_b-propeller_TolB-like"/>
</dbReference>
<comment type="caution">
    <text evidence="1">The sequence shown here is derived from an EMBL/GenBank/DDBJ whole genome shotgun (WGS) entry which is preliminary data.</text>
</comment>
<dbReference type="SUPFAM" id="SSF63829">
    <property type="entry name" value="Calcium-dependent phosphotriesterase"/>
    <property type="match status" value="1"/>
</dbReference>